<protein>
    <recommendedName>
        <fullName evidence="3">DUF3310 domain-containing protein</fullName>
    </recommendedName>
</protein>
<evidence type="ECO:0000313" key="1">
    <source>
        <dbReference type="EMBL" id="AJK27374.1"/>
    </source>
</evidence>
<dbReference type="OrthoDB" id="16458at10239"/>
<reference evidence="1 2" key="1">
    <citation type="submission" date="2014-10" db="EMBL/GenBank/DDBJ databases">
        <authorList>
            <person name="Franco-Moreira L.J."/>
            <person name="Acosta-Bonilla D."/>
            <person name="Alvarado-Vega D.L."/>
            <person name="Berrios-Pagan L.R."/>
            <person name="Burgos-Santana G."/>
            <person name="Collazo-Rodriguez B.J."/>
            <person name="Cordero-Bernard G."/>
            <person name="Cotto-Rosario A."/>
            <person name="Dominguez-Rodriguez E."/>
            <person name="Figueroa-Negron P."/>
            <person name="Huertas-de-Jesus N.A."/>
            <person name="Leon-Rivera A."/>
            <person name="Llavona-Cartagena I.G."/>
            <person name="Machin-Rivera R."/>
            <person name="Maldonado-Rodriguez J.M."/>
            <person name="Maldonado-Vazquez N."/>
            <person name="Melendez-Rodriguez N."/>
            <person name="Merced-Carire N.D."/>
            <person name="Mora-Marrero P.M."/>
            <person name="Negron-Cruz N."/>
            <person name="Nieves-Mendez L."/>
            <person name="Pereira-Torres T.N."/>
            <person name="Perez-Otero J."/>
            <person name="Ramos-Gonzalez J."/>
            <person name="Ramos-Rivera M."/>
            <person name="Reyes-Aponte A.J."/>
            <person name="Rivera-Burgos M."/>
            <person name="Rodriguez-Arriaga L."/>
            <person name="Sanchez-Collazo M."/>
            <person name="Soto-Diaz O.R."/>
            <person name="Suarez-Marquez A.M."/>
            <person name="Velazquez-Fernandez A.L."/>
            <person name="Vives-Matos I."/>
            <person name="Rubin M.R."/>
            <person name="Vazquez E."/>
            <person name="Wang X."/>
            <person name="Crowell R."/>
            <person name="Bostrom M.A."/>
            <person name="Burke M."/>
            <person name="Wright G.M."/>
            <person name="Gregory S.G."/>
            <person name="Colman S.D."/>
            <person name="Anders K.R."/>
            <person name="Braun M.A."/>
            <person name="Delesalle V.A."/>
            <person name="Hughes L.E."/>
            <person name="Ware V.C."/>
            <person name="Bradley K.W."/>
            <person name="Barker L.P."/>
            <person name="Asai D.J."/>
            <person name="Bowman C.A."/>
            <person name="Russell D.A."/>
            <person name="Pope W.H."/>
            <person name="Jacobs-Sera D."/>
            <person name="Hendrix R.W."/>
            <person name="Hatfull G.F."/>
        </authorList>
    </citation>
    <scope>NUCLEOTIDE SEQUENCE [LARGE SCALE GENOMIC DNA]</scope>
</reference>
<evidence type="ECO:0000313" key="2">
    <source>
        <dbReference type="Proteomes" id="UP000032126"/>
    </source>
</evidence>
<dbReference type="InterPro" id="IPR021739">
    <property type="entry name" value="SaV-like"/>
</dbReference>
<accession>A0A0C5ADX5</accession>
<dbReference type="GeneID" id="26639289"/>
<name>A0A0C5ADX5_9CAUD</name>
<dbReference type="KEGG" id="vg:26639289"/>
<gene>
    <name evidence="1" type="ORF">PBI_KRATIO_45</name>
</gene>
<proteinExistence type="predicted"/>
<dbReference type="Pfam" id="PF11753">
    <property type="entry name" value="DUF3310"/>
    <property type="match status" value="1"/>
</dbReference>
<sequence>MTNIQMPACQSCTIADATSFGPDNSMMCEACRELDDAALQVTEAGNPDAWVVSTAGEVTVPAEAFAPTTPAWIGELVRLMSTPLDTAVLLPELTAAPWTQLDVELPGMWEAADFIDTSEQPQPIDLDEPADDVVNHPAHYTSHPSGVECITVTEHMGFNLGNAVKYIWRCDLKRDAIEDLRKARFYIDREISLRERQSAGE</sequence>
<organism evidence="1 2">
    <name type="scientific">Mycobacterium phage Kratio</name>
    <dbReference type="NCBI Taxonomy" id="1606763"/>
    <lineage>
        <taxon>Viruses</taxon>
        <taxon>Duplodnaviria</taxon>
        <taxon>Heunggongvirae</taxon>
        <taxon>Uroviricota</taxon>
        <taxon>Caudoviricetes</taxon>
        <taxon>Weiservirinae</taxon>
        <taxon>Kratiovirus</taxon>
        <taxon>Kratiovirus kratio</taxon>
    </lineage>
</organism>
<dbReference type="Proteomes" id="UP000032126">
    <property type="component" value="Segment"/>
</dbReference>
<dbReference type="RefSeq" id="YP_009212791.1">
    <property type="nucleotide sequence ID" value="NC_028947.1"/>
</dbReference>
<evidence type="ECO:0008006" key="3">
    <source>
        <dbReference type="Google" id="ProtNLM"/>
    </source>
</evidence>
<keyword evidence="2" id="KW-1185">Reference proteome</keyword>
<dbReference type="EMBL" id="KM923971">
    <property type="protein sequence ID" value="AJK27374.1"/>
    <property type="molecule type" value="Genomic_DNA"/>
</dbReference>